<proteinExistence type="inferred from homology"/>
<dbReference type="NCBIfam" id="TIGR02073">
    <property type="entry name" value="PBP_1c"/>
    <property type="match status" value="1"/>
</dbReference>
<dbReference type="InterPro" id="IPR023346">
    <property type="entry name" value="Lysozyme-like_dom_sf"/>
</dbReference>
<evidence type="ECO:0000259" key="14">
    <source>
        <dbReference type="Pfam" id="PF06832"/>
    </source>
</evidence>
<dbReference type="Pfam" id="PF00905">
    <property type="entry name" value="Transpeptidase"/>
    <property type="match status" value="1"/>
</dbReference>
<dbReference type="EMBL" id="BAABHY010000001">
    <property type="protein sequence ID" value="GAA5107253.1"/>
    <property type="molecule type" value="Genomic_DNA"/>
</dbReference>
<evidence type="ECO:0000313" key="16">
    <source>
        <dbReference type="Proteomes" id="UP001500171"/>
    </source>
</evidence>
<comment type="caution">
    <text evidence="15">The sequence shown here is derived from an EMBL/GenBank/DDBJ whole genome shotgun (WGS) entry which is preliminary data.</text>
</comment>
<dbReference type="PANTHER" id="PTHR32282:SF15">
    <property type="entry name" value="PENICILLIN-BINDING PROTEIN 1C"/>
    <property type="match status" value="1"/>
</dbReference>
<evidence type="ECO:0000256" key="8">
    <source>
        <dbReference type="ARBA" id="ARBA00022801"/>
    </source>
</evidence>
<organism evidence="15 16">
    <name type="scientific">Orbus sasakiae</name>
    <dbReference type="NCBI Taxonomy" id="1078475"/>
    <lineage>
        <taxon>Bacteria</taxon>
        <taxon>Pseudomonadati</taxon>
        <taxon>Pseudomonadota</taxon>
        <taxon>Gammaproteobacteria</taxon>
        <taxon>Orbales</taxon>
        <taxon>Orbaceae</taxon>
        <taxon>Orbus</taxon>
    </lineage>
</organism>
<keyword evidence="5" id="KW-0645">Protease</keyword>
<evidence type="ECO:0000256" key="3">
    <source>
        <dbReference type="ARBA" id="ARBA00007739"/>
    </source>
</evidence>
<keyword evidence="4" id="KW-0121">Carboxypeptidase</keyword>
<evidence type="ECO:0000256" key="1">
    <source>
        <dbReference type="ARBA" id="ARBA00004752"/>
    </source>
</evidence>
<accession>A0ABP9N3Y0</accession>
<dbReference type="Proteomes" id="UP001500171">
    <property type="component" value="Unassembled WGS sequence"/>
</dbReference>
<evidence type="ECO:0000256" key="7">
    <source>
        <dbReference type="ARBA" id="ARBA00022679"/>
    </source>
</evidence>
<comment type="similarity">
    <text evidence="2">In the C-terminal section; belongs to the transpeptidase family.</text>
</comment>
<keyword evidence="7" id="KW-0808">Transferase</keyword>
<evidence type="ECO:0000256" key="6">
    <source>
        <dbReference type="ARBA" id="ARBA00022676"/>
    </source>
</evidence>
<comment type="pathway">
    <text evidence="1">Cell wall biogenesis; peptidoglycan biosynthesis.</text>
</comment>
<dbReference type="Pfam" id="PF00912">
    <property type="entry name" value="Transgly"/>
    <property type="match status" value="1"/>
</dbReference>
<keyword evidence="6" id="KW-0328">Glycosyltransferase</keyword>
<dbReference type="InterPro" id="IPR012338">
    <property type="entry name" value="Beta-lactam/transpept-like"/>
</dbReference>
<evidence type="ECO:0000313" key="15">
    <source>
        <dbReference type="EMBL" id="GAA5107253.1"/>
    </source>
</evidence>
<evidence type="ECO:0000256" key="9">
    <source>
        <dbReference type="ARBA" id="ARBA00023268"/>
    </source>
</evidence>
<evidence type="ECO:0000259" key="13">
    <source>
        <dbReference type="Pfam" id="PF00912"/>
    </source>
</evidence>
<dbReference type="EC" id="2.4.99.28" evidence="10"/>
<dbReference type="InterPro" id="IPR050396">
    <property type="entry name" value="Glycosyltr_51/Transpeptidase"/>
</dbReference>
<dbReference type="InterPro" id="IPR001264">
    <property type="entry name" value="Glyco_trans_51"/>
</dbReference>
<reference evidence="16" key="1">
    <citation type="journal article" date="2019" name="Int. J. Syst. Evol. Microbiol.">
        <title>The Global Catalogue of Microorganisms (GCM) 10K type strain sequencing project: providing services to taxonomists for standard genome sequencing and annotation.</title>
        <authorList>
            <consortium name="The Broad Institute Genomics Platform"/>
            <consortium name="The Broad Institute Genome Sequencing Center for Infectious Disease"/>
            <person name="Wu L."/>
            <person name="Ma J."/>
        </authorList>
    </citation>
    <scope>NUCLEOTIDE SEQUENCE [LARGE SCALE GENOMIC DNA]</scope>
    <source>
        <strain evidence="16">JCM 18050</strain>
    </source>
</reference>
<feature type="domain" description="Penicillin-binding C-terminal" evidence="14">
    <location>
        <begin position="680"/>
        <end position="763"/>
    </location>
</feature>
<dbReference type="Gene3D" id="3.40.710.10">
    <property type="entry name" value="DD-peptidase/beta-lactamase superfamily"/>
    <property type="match status" value="1"/>
</dbReference>
<dbReference type="InterPro" id="IPR036950">
    <property type="entry name" value="PBP_transglycosylase"/>
</dbReference>
<evidence type="ECO:0000259" key="12">
    <source>
        <dbReference type="Pfam" id="PF00905"/>
    </source>
</evidence>
<sequence>MALLLLTIVIGIVRVYPHSPLNTSLTFSSTFYDEKHKLLRITLADDDRYRLWTPLEEVSPLIIKGLLLHEDQWFYYHPGFNPISLVRAFFATYMGGGNRQGASTITMQLARMHWQLNTKTIDGKLLQIIRAIQLELMYSKHDILEAYLNYAPFGRNIESIGAASLIYFNKPAAQVNLPEALTLTVLPQSPTYRIDKLTGVAGKSLVSARNQLFQRWQETYDVDQYIAALFNQPLIMRQPEQLPFLAPHFINQIISQQKRAGQQEVMTTLDSNLQQIIEDQVTIFIERNRQKGIQNASVLLVDTNTMAVKSLLGSANYFNSDIQGQVNGTLAKRSPGSTLKPFIYGLGIDQGVLHPMTILKDVETDFGFYTPENFDRHFSGPISATEALIRSRNIPAVYVASKLKKPSFYQFLQNANIQNLATEEHYGLALVLGGGEVTSQELATLYAMLANNGKWQPLQLITPQQPSTDSKQLLSAEASFMTKDMLLKNTRKQDILFKKQHNAIPIYWKTGTSWGFRDAWTAGGFQQYVLVVWLGNFDGSSNNAFVGADAATPLFFNIIDAINGYYHNPIISQYEIPKHAKKVDICLTSGNLVTQWCKVKGKTWFIPGVSPITVDSIYRPVMINNQTGAVACPPYNPQTTHIEVFEYWPSDLANVFAKAGIAKKSPPTSSHCASPQTYLGQPPKITSPLKNVVYQFRLNNQKNERISLNANVDGDVKQLYWFIDNQFIGHSPQNESIDWVPTRSGLFKILVVDDLGRSDSREIKIELVE</sequence>
<evidence type="ECO:0000256" key="5">
    <source>
        <dbReference type="ARBA" id="ARBA00022670"/>
    </source>
</evidence>
<name>A0ABP9N3Y0_9GAMM</name>
<dbReference type="InterPro" id="IPR009647">
    <property type="entry name" value="PBP_C"/>
</dbReference>
<keyword evidence="9" id="KW-0511">Multifunctional enzyme</keyword>
<evidence type="ECO:0000256" key="11">
    <source>
        <dbReference type="ARBA" id="ARBA00049902"/>
    </source>
</evidence>
<keyword evidence="16" id="KW-1185">Reference proteome</keyword>
<dbReference type="PANTHER" id="PTHR32282">
    <property type="entry name" value="BINDING PROTEIN TRANSPEPTIDASE, PUTATIVE-RELATED"/>
    <property type="match status" value="1"/>
</dbReference>
<comment type="catalytic activity">
    <reaction evidence="11">
        <text>[GlcNAc-(1-&gt;4)-Mur2Ac(oyl-L-Ala-gamma-D-Glu-L-Lys-D-Ala-D-Ala)](n)-di-trans,octa-cis-undecaprenyl diphosphate + beta-D-GlcNAc-(1-&gt;4)-Mur2Ac(oyl-L-Ala-gamma-D-Glu-L-Lys-D-Ala-D-Ala)-di-trans,octa-cis-undecaprenyl diphosphate = [GlcNAc-(1-&gt;4)-Mur2Ac(oyl-L-Ala-gamma-D-Glu-L-Lys-D-Ala-D-Ala)](n+1)-di-trans,octa-cis-undecaprenyl diphosphate + di-trans,octa-cis-undecaprenyl diphosphate + H(+)</text>
        <dbReference type="Rhea" id="RHEA:23708"/>
        <dbReference type="Rhea" id="RHEA-COMP:9602"/>
        <dbReference type="Rhea" id="RHEA-COMP:9603"/>
        <dbReference type="ChEBI" id="CHEBI:15378"/>
        <dbReference type="ChEBI" id="CHEBI:58405"/>
        <dbReference type="ChEBI" id="CHEBI:60033"/>
        <dbReference type="ChEBI" id="CHEBI:78435"/>
        <dbReference type="EC" id="2.4.99.28"/>
    </reaction>
</comment>
<dbReference type="Gene3D" id="1.10.3810.10">
    <property type="entry name" value="Biosynthetic peptidoglycan transglycosylase-like"/>
    <property type="match status" value="1"/>
</dbReference>
<dbReference type="SUPFAM" id="SSF53955">
    <property type="entry name" value="Lysozyme-like"/>
    <property type="match status" value="1"/>
</dbReference>
<evidence type="ECO:0000256" key="4">
    <source>
        <dbReference type="ARBA" id="ARBA00022645"/>
    </source>
</evidence>
<comment type="similarity">
    <text evidence="3">In the N-terminal section; belongs to the glycosyltransferase 51 family.</text>
</comment>
<gene>
    <name evidence="15" type="primary">pbpC_2</name>
    <name evidence="15" type="ORF">GCM10023211_08180</name>
</gene>
<dbReference type="InterPro" id="IPR001460">
    <property type="entry name" value="PCN-bd_Tpept"/>
</dbReference>
<protein>
    <recommendedName>
        <fullName evidence="10">peptidoglycan glycosyltransferase</fullName>
        <ecNumber evidence="10">2.4.99.28</ecNumber>
    </recommendedName>
</protein>
<dbReference type="SUPFAM" id="SSF56601">
    <property type="entry name" value="beta-lactamase/transpeptidase-like"/>
    <property type="match status" value="1"/>
</dbReference>
<keyword evidence="8" id="KW-0378">Hydrolase</keyword>
<feature type="domain" description="Glycosyl transferase family 51" evidence="13">
    <location>
        <begin position="45"/>
        <end position="193"/>
    </location>
</feature>
<feature type="domain" description="Penicillin-binding protein transpeptidase" evidence="12">
    <location>
        <begin position="297"/>
        <end position="513"/>
    </location>
</feature>
<evidence type="ECO:0000256" key="10">
    <source>
        <dbReference type="ARBA" id="ARBA00044770"/>
    </source>
</evidence>
<evidence type="ECO:0000256" key="2">
    <source>
        <dbReference type="ARBA" id="ARBA00007090"/>
    </source>
</evidence>
<dbReference type="Pfam" id="PF06832">
    <property type="entry name" value="BiPBP_C"/>
    <property type="match status" value="1"/>
</dbReference>
<dbReference type="InterPro" id="IPR011815">
    <property type="entry name" value="PBP_1c"/>
</dbReference>